<evidence type="ECO:0000256" key="1">
    <source>
        <dbReference type="SAM" id="MobiDB-lite"/>
    </source>
</evidence>
<feature type="region of interest" description="Disordered" evidence="1">
    <location>
        <begin position="180"/>
        <end position="281"/>
    </location>
</feature>
<keyword evidence="4" id="KW-1185">Reference proteome</keyword>
<dbReference type="GO" id="GO:0005096">
    <property type="term" value="F:GTPase activator activity"/>
    <property type="evidence" value="ECO:0007669"/>
    <property type="project" value="TreeGrafter"/>
</dbReference>
<dbReference type="STRING" id="1531966.A0A0A1T1J2"/>
<dbReference type="EMBL" id="CDHN01000001">
    <property type="protein sequence ID" value="CEJ79985.1"/>
    <property type="molecule type" value="Genomic_DNA"/>
</dbReference>
<organism evidence="3 4">
    <name type="scientific">[Torrubiella] hemipterigena</name>
    <dbReference type="NCBI Taxonomy" id="1531966"/>
    <lineage>
        <taxon>Eukaryota</taxon>
        <taxon>Fungi</taxon>
        <taxon>Dikarya</taxon>
        <taxon>Ascomycota</taxon>
        <taxon>Pezizomycotina</taxon>
        <taxon>Sordariomycetes</taxon>
        <taxon>Hypocreomycetidae</taxon>
        <taxon>Hypocreales</taxon>
        <taxon>Clavicipitaceae</taxon>
        <taxon>Clavicipitaceae incertae sedis</taxon>
        <taxon>'Torrubiella' clade</taxon>
    </lineage>
</organism>
<evidence type="ECO:0000313" key="3">
    <source>
        <dbReference type="EMBL" id="CEJ79985.1"/>
    </source>
</evidence>
<dbReference type="Gene3D" id="1.10.8.270">
    <property type="entry name" value="putative rabgap domain of human tbc1 domain family member 14 like domains"/>
    <property type="match status" value="1"/>
</dbReference>
<dbReference type="SUPFAM" id="SSF47923">
    <property type="entry name" value="Ypt/Rab-GAP domain of gyp1p"/>
    <property type="match status" value="2"/>
</dbReference>
<feature type="compositionally biased region" description="Low complexity" evidence="1">
    <location>
        <begin position="236"/>
        <end position="247"/>
    </location>
</feature>
<dbReference type="AlphaFoldDB" id="A0A0A1T1J2"/>
<dbReference type="OrthoDB" id="294251at2759"/>
<feature type="region of interest" description="Disordered" evidence="1">
    <location>
        <begin position="372"/>
        <end position="395"/>
    </location>
</feature>
<dbReference type="PROSITE" id="PS50086">
    <property type="entry name" value="TBC_RABGAP"/>
    <property type="match status" value="1"/>
</dbReference>
<name>A0A0A1T1J2_9HYPO</name>
<dbReference type="SMART" id="SM00164">
    <property type="entry name" value="TBC"/>
    <property type="match status" value="1"/>
</dbReference>
<dbReference type="Proteomes" id="UP000039046">
    <property type="component" value="Unassembled WGS sequence"/>
</dbReference>
<feature type="compositionally biased region" description="Polar residues" evidence="1">
    <location>
        <begin position="150"/>
        <end position="167"/>
    </location>
</feature>
<protein>
    <submittedName>
        <fullName evidence="3">Putative GTPase activating protein</fullName>
    </submittedName>
</protein>
<dbReference type="Gene3D" id="1.10.472.80">
    <property type="entry name" value="Ypt/Rab-GAP domain of gyp1p, domain 3"/>
    <property type="match status" value="1"/>
</dbReference>
<dbReference type="InterPro" id="IPR050302">
    <property type="entry name" value="Rab_GAP_TBC_domain"/>
</dbReference>
<sequence length="965" mass="105803">MPPSRSASVRQAVSPAVRKAHFRDDTSLVGLRYEKTTAAQPPIPIISRSASVRRPARTLSRSTSYASLHTPVVVVPPRGAFLEPPVEVHPALRTEAVEVRGRNRDSGHGANTSSSSSSIPEESCDDIVSVAGCDTEGDVTMPDACHKSANEASSQLVERPSNDTQAQPDAELELVATNMTSTGLASPPPSEPTSPTTPSRAATFAQNSSFLPSTPSPSPSLARQNSSARRNKLIKRSSSSSAGSRGSFWRHSSPPMPYFQTMPTVERGSPNAPATKPLRQPSMWPTAYSFNNNASSDVDAPDYPSFSPLGISIPSQNFVDDDLFTNLNFSQRGSIMGFGGAMGLNPHLASGIAPFDSSSAQAQVYDDESYTYTTPTQTTTSAGSDVNSLSQDDASSALHPVVTARGNPAAPPAPDARVPTTDAELESQKVRSLYEAGDAISWEDGARHSFCDHLDSTPEVLAEDEDHVPRNEGLPALAPVPELCIPRSAGSSSHHHDTAKSETGPGDGLEDWEDVDNALIDRYGFITVPRIRSRAGTPTELKSAQFSPRRRNVLQKRDPMGFTSGQGARRMPSRKVSARSLNTQHSHASVVSFRSSRSVLRQAGNMFPHNRSRRWMDEAGDMLTVAPNLQDDVEEAHVEKISEAIKRKEVERAEKWRKMAKVIPKGDEGQGMEFEFDVKNPKLIERTWKGIPDRWRATAWWAFLESAAKESKDAQSSQELITEFHRLQNRWSPDDSQIDLDVPRTVGRHVMFRKRYSGGQRLLFRVLHALSIHFPDTGYVQGMASLAATLLCYFEEEKCFVMLVRMWQLRGLQKLYLPGDAGLDGLMAVLHAFDASWLNKEVGNRLSQLGLDTTAYGTRWYLTLFNLSLPFPAQLRVWDVFLLGEGTLAKPPTPASDPKMSVDPALDVLHATSAALIQALREVLLDSDFENALKALTSPIPVKDEDLLMKVTKAEWKAHHSKKRF</sequence>
<dbReference type="PANTHER" id="PTHR47219">
    <property type="entry name" value="RAB GTPASE-ACTIVATING PROTEIN 1-LIKE"/>
    <property type="match status" value="1"/>
</dbReference>
<evidence type="ECO:0000313" key="4">
    <source>
        <dbReference type="Proteomes" id="UP000039046"/>
    </source>
</evidence>
<accession>A0A0A1T1J2</accession>
<feature type="domain" description="Rab-GAP TBC" evidence="2">
    <location>
        <begin position="690"/>
        <end position="885"/>
    </location>
</feature>
<proteinExistence type="predicted"/>
<feature type="compositionally biased region" description="Basic and acidic residues" evidence="1">
    <location>
        <begin position="98"/>
        <end position="107"/>
    </location>
</feature>
<dbReference type="PANTHER" id="PTHR47219:SF9">
    <property type="entry name" value="GTPASE ACTIVATING PROTEIN AND CENTROSOME-ASSOCIATED, ISOFORM B"/>
    <property type="match status" value="1"/>
</dbReference>
<dbReference type="InterPro" id="IPR000195">
    <property type="entry name" value="Rab-GAP-TBC_dom"/>
</dbReference>
<dbReference type="HOGENOM" id="CLU_003663_1_0_1"/>
<dbReference type="FunFam" id="1.10.8.270:FF:000023">
    <property type="entry name" value="TBC domain-containing protein C1778.09"/>
    <property type="match status" value="1"/>
</dbReference>
<feature type="compositionally biased region" description="Low complexity" evidence="1">
    <location>
        <begin position="193"/>
        <end position="213"/>
    </location>
</feature>
<evidence type="ECO:0000259" key="2">
    <source>
        <dbReference type="PROSITE" id="PS50086"/>
    </source>
</evidence>
<feature type="region of interest" description="Disordered" evidence="1">
    <location>
        <begin position="98"/>
        <end position="123"/>
    </location>
</feature>
<feature type="region of interest" description="Disordered" evidence="1">
    <location>
        <begin position="142"/>
        <end position="167"/>
    </location>
</feature>
<feature type="compositionally biased region" description="Polar residues" evidence="1">
    <location>
        <begin position="381"/>
        <end position="394"/>
    </location>
</feature>
<reference evidence="3 4" key="1">
    <citation type="journal article" date="2015" name="Genome Announc.">
        <title>Draft Genome Sequence and Gene Annotation of the Entomopathogenic Fungus Verticillium hemipterigenum.</title>
        <authorList>
            <person name="Horn F."/>
            <person name="Habel A."/>
            <person name="Scharf D.H."/>
            <person name="Dworschak J."/>
            <person name="Brakhage A.A."/>
            <person name="Guthke R."/>
            <person name="Hertweck C."/>
            <person name="Linde J."/>
        </authorList>
    </citation>
    <scope>NUCLEOTIDE SEQUENCE [LARGE SCALE GENOMIC DNA]</scope>
</reference>
<dbReference type="InterPro" id="IPR035969">
    <property type="entry name" value="Rab-GAP_TBC_sf"/>
</dbReference>
<feature type="region of interest" description="Disordered" evidence="1">
    <location>
        <begin position="486"/>
        <end position="512"/>
    </location>
</feature>
<dbReference type="Pfam" id="PF00566">
    <property type="entry name" value="RabGAP-TBC"/>
    <property type="match status" value="1"/>
</dbReference>
<gene>
    <name evidence="3" type="ORF">VHEMI00193</name>
</gene>
<dbReference type="GO" id="GO:0031267">
    <property type="term" value="F:small GTPase binding"/>
    <property type="evidence" value="ECO:0007669"/>
    <property type="project" value="TreeGrafter"/>
</dbReference>